<evidence type="ECO:0000313" key="3">
    <source>
        <dbReference type="Proteomes" id="UP000002630"/>
    </source>
</evidence>
<gene>
    <name evidence="2" type="ORF">Esi_0169_0058</name>
</gene>
<organism evidence="2 3">
    <name type="scientific">Ectocarpus siliculosus</name>
    <name type="common">Brown alga</name>
    <name type="synonym">Conferva siliculosa</name>
    <dbReference type="NCBI Taxonomy" id="2880"/>
    <lineage>
        <taxon>Eukaryota</taxon>
        <taxon>Sar</taxon>
        <taxon>Stramenopiles</taxon>
        <taxon>Ochrophyta</taxon>
        <taxon>PX clade</taxon>
        <taxon>Phaeophyceae</taxon>
        <taxon>Ectocarpales</taxon>
        <taxon>Ectocarpaceae</taxon>
        <taxon>Ectocarpus</taxon>
    </lineage>
</organism>
<accession>D7FMG6</accession>
<dbReference type="EMBL" id="FN649728">
    <property type="protein sequence ID" value="CBJ29978.1"/>
    <property type="molecule type" value="Genomic_DNA"/>
</dbReference>
<dbReference type="Proteomes" id="UP000002630">
    <property type="component" value="Linkage Group LG03"/>
</dbReference>
<dbReference type="OrthoDB" id="10556252at2759"/>
<feature type="region of interest" description="Disordered" evidence="1">
    <location>
        <begin position="45"/>
        <end position="87"/>
    </location>
</feature>
<feature type="compositionally biased region" description="Basic and acidic residues" evidence="1">
    <location>
        <begin position="572"/>
        <end position="591"/>
    </location>
</feature>
<name>D7FMG6_ECTSI</name>
<dbReference type="EMBL" id="FN648209">
    <property type="protein sequence ID" value="CBJ29978.1"/>
    <property type="molecule type" value="Genomic_DNA"/>
</dbReference>
<evidence type="ECO:0000313" key="2">
    <source>
        <dbReference type="EMBL" id="CBJ29978.1"/>
    </source>
</evidence>
<feature type="compositionally biased region" description="Low complexity" evidence="1">
    <location>
        <begin position="593"/>
        <end position="604"/>
    </location>
</feature>
<proteinExistence type="predicted"/>
<protein>
    <submittedName>
        <fullName evidence="2">Uncharacterized protein</fullName>
    </submittedName>
</protein>
<feature type="compositionally biased region" description="Acidic residues" evidence="1">
    <location>
        <begin position="557"/>
        <end position="571"/>
    </location>
</feature>
<dbReference type="InParanoid" id="D7FMG6"/>
<evidence type="ECO:0000256" key="1">
    <source>
        <dbReference type="SAM" id="MobiDB-lite"/>
    </source>
</evidence>
<sequence length="737" mass="79384">MCRGFRSSGVENCWRVGVARTHLHLPLPSFPPTNKQTSGCVRRQALKAAPAQQPHQHQNQRQHYHQHQNQHQHQHQKRARARARARLATNRRRRLKCRCNARTRGGENAPVPASYCRCCCVNERRERRDLMDPTLTAKLATTAFKNRKDGDKFLTAVLETSRGIDVSVDSQELAGHVDEHFDSHAEGGKAIVEGFKRVSEHISDDGANVDDGILEDSAEAIVGAVESVANNEIVQNAGELVGDAVGVVHDALREGVKTGTEVVHGAARAMNKAGGVTSRGMPDIEGVEERAERYAESMETQAEGLSDSAAEAFDRARENAPDVLRAVDPDGTLEEAVEEVTEEVGEAVMEVLGGEIAEEALEAAVGSIPVAGALIPSYYLIHGGVKAAAGATSLAAAGTMALVGGVYGLAAAPFDGGASWGKVANASRGASVWGASMGAEGGLISAKGAMGFADQVAPGATVPVKVACKMGANYINQMRNSSRGVNTQGEDDFEGVVTEEMVQTEKSYEIFSADGTRLVRASNTKSSRCNKFFGYAWGGYALMFESPCPSQPSAAETQEDQEEDEGQEEEQEVQREQHQYEEQQDRQEDRQGPSASPSSSAAAEKTQEEHKEREERSSSFYFSGSPGAYRLHSDMHGGNTLFFLGKCYPAEWVVWDVGGKTDGAWERLELRWQEGGKKFTISGHGGQHVRWKDADGFFRGTRSESKATEFVLKEKISSATGNDASTNGTSSSGSSSS</sequence>
<feature type="compositionally biased region" description="Basic and acidic residues" evidence="1">
    <location>
        <begin position="605"/>
        <end position="617"/>
    </location>
</feature>
<feature type="compositionally biased region" description="Basic residues" evidence="1">
    <location>
        <begin position="58"/>
        <end position="87"/>
    </location>
</feature>
<keyword evidence="3" id="KW-1185">Reference proteome</keyword>
<feature type="region of interest" description="Disordered" evidence="1">
    <location>
        <begin position="548"/>
        <end position="619"/>
    </location>
</feature>
<reference evidence="2 3" key="1">
    <citation type="journal article" date="2010" name="Nature">
        <title>The Ectocarpus genome and the independent evolution of multicellularity in brown algae.</title>
        <authorList>
            <person name="Cock J.M."/>
            <person name="Sterck L."/>
            <person name="Rouze P."/>
            <person name="Scornet D."/>
            <person name="Allen A.E."/>
            <person name="Amoutzias G."/>
            <person name="Anthouard V."/>
            <person name="Artiguenave F."/>
            <person name="Aury J.M."/>
            <person name="Badger J.H."/>
            <person name="Beszteri B."/>
            <person name="Billiau K."/>
            <person name="Bonnet E."/>
            <person name="Bothwell J.H."/>
            <person name="Bowler C."/>
            <person name="Boyen C."/>
            <person name="Brownlee C."/>
            <person name="Carrano C.J."/>
            <person name="Charrier B."/>
            <person name="Cho G.Y."/>
            <person name="Coelho S.M."/>
            <person name="Collen J."/>
            <person name="Corre E."/>
            <person name="Da Silva C."/>
            <person name="Delage L."/>
            <person name="Delaroque N."/>
            <person name="Dittami S.M."/>
            <person name="Doulbeau S."/>
            <person name="Elias M."/>
            <person name="Farnham G."/>
            <person name="Gachon C.M."/>
            <person name="Gschloessl B."/>
            <person name="Heesch S."/>
            <person name="Jabbari K."/>
            <person name="Jubin C."/>
            <person name="Kawai H."/>
            <person name="Kimura K."/>
            <person name="Kloareg B."/>
            <person name="Kupper F.C."/>
            <person name="Lang D."/>
            <person name="Le Bail A."/>
            <person name="Leblanc C."/>
            <person name="Lerouge P."/>
            <person name="Lohr M."/>
            <person name="Lopez P.J."/>
            <person name="Martens C."/>
            <person name="Maumus F."/>
            <person name="Michel G."/>
            <person name="Miranda-Saavedra D."/>
            <person name="Morales J."/>
            <person name="Moreau H."/>
            <person name="Motomura T."/>
            <person name="Nagasato C."/>
            <person name="Napoli C.A."/>
            <person name="Nelson D.R."/>
            <person name="Nyvall-Collen P."/>
            <person name="Peters A.F."/>
            <person name="Pommier C."/>
            <person name="Potin P."/>
            <person name="Poulain J."/>
            <person name="Quesneville H."/>
            <person name="Read B."/>
            <person name="Rensing S.A."/>
            <person name="Ritter A."/>
            <person name="Rousvoal S."/>
            <person name="Samanta M."/>
            <person name="Samson G."/>
            <person name="Schroeder D.C."/>
            <person name="Segurens B."/>
            <person name="Strittmatter M."/>
            <person name="Tonon T."/>
            <person name="Tregear J.W."/>
            <person name="Valentin K."/>
            <person name="von Dassow P."/>
            <person name="Yamagishi T."/>
            <person name="Van de Peer Y."/>
            <person name="Wincker P."/>
        </authorList>
    </citation>
    <scope>NUCLEOTIDE SEQUENCE [LARGE SCALE GENOMIC DNA]</scope>
    <source>
        <strain evidence="3">Ec32 / CCAP1310/4</strain>
    </source>
</reference>
<dbReference type="AlphaFoldDB" id="D7FMG6"/>
<feature type="compositionally biased region" description="Low complexity" evidence="1">
    <location>
        <begin position="45"/>
        <end position="57"/>
    </location>
</feature>